<feature type="coiled-coil region" evidence="1">
    <location>
        <begin position="166"/>
        <end position="193"/>
    </location>
</feature>
<evidence type="ECO:0000313" key="4">
    <source>
        <dbReference type="EnsemblPlants" id="KEH15744"/>
    </source>
</evidence>
<gene>
    <name evidence="3" type="ORF">MTR_0595s0020</name>
</gene>
<sequence length="229" mass="25786">MDYLEQENRVLREEMTVMQTRMDEMAELIKTMVETQTQAQAQIQAQAQALAQAQTQAQAVTEAQARSQAPPPPPPIRTQAEASSSWTLCADTPTQSAPQRSAPWFPPFTAGEIFRPITCEAQMPTHQYTAQVPLPAMRATPATMTYSVPVMHTIPQAEEPIFHSGNAEAYGEVSDLREKYDELRRDMKALHEKGKFGKTAYDLCLVPSVQVPHKIQDPRFREIQREFLS</sequence>
<reference evidence="3 5" key="1">
    <citation type="journal article" date="2011" name="Nature">
        <title>The Medicago genome provides insight into the evolution of rhizobial symbioses.</title>
        <authorList>
            <person name="Young N.D."/>
            <person name="Debelle F."/>
            <person name="Oldroyd G.E."/>
            <person name="Geurts R."/>
            <person name="Cannon S.B."/>
            <person name="Udvardi M.K."/>
            <person name="Benedito V.A."/>
            <person name="Mayer K.F."/>
            <person name="Gouzy J."/>
            <person name="Schoof H."/>
            <person name="Van de Peer Y."/>
            <person name="Proost S."/>
            <person name="Cook D.R."/>
            <person name="Meyers B.C."/>
            <person name="Spannagl M."/>
            <person name="Cheung F."/>
            <person name="De Mita S."/>
            <person name="Krishnakumar V."/>
            <person name="Gundlach H."/>
            <person name="Zhou S."/>
            <person name="Mudge J."/>
            <person name="Bharti A.K."/>
            <person name="Murray J.D."/>
            <person name="Naoumkina M.A."/>
            <person name="Rosen B."/>
            <person name="Silverstein K.A."/>
            <person name="Tang H."/>
            <person name="Rombauts S."/>
            <person name="Zhao P.X."/>
            <person name="Zhou P."/>
            <person name="Barbe V."/>
            <person name="Bardou P."/>
            <person name="Bechner M."/>
            <person name="Bellec A."/>
            <person name="Berger A."/>
            <person name="Berges H."/>
            <person name="Bidwell S."/>
            <person name="Bisseling T."/>
            <person name="Choisne N."/>
            <person name="Couloux A."/>
            <person name="Denny R."/>
            <person name="Deshpande S."/>
            <person name="Dai X."/>
            <person name="Doyle J.J."/>
            <person name="Dudez A.M."/>
            <person name="Farmer A.D."/>
            <person name="Fouteau S."/>
            <person name="Franken C."/>
            <person name="Gibelin C."/>
            <person name="Gish J."/>
            <person name="Goldstein S."/>
            <person name="Gonzalez A.J."/>
            <person name="Green P.J."/>
            <person name="Hallab A."/>
            <person name="Hartog M."/>
            <person name="Hua A."/>
            <person name="Humphray S.J."/>
            <person name="Jeong D.H."/>
            <person name="Jing Y."/>
            <person name="Jocker A."/>
            <person name="Kenton S.M."/>
            <person name="Kim D.J."/>
            <person name="Klee K."/>
            <person name="Lai H."/>
            <person name="Lang C."/>
            <person name="Lin S."/>
            <person name="Macmil S.L."/>
            <person name="Magdelenat G."/>
            <person name="Matthews L."/>
            <person name="McCorrison J."/>
            <person name="Monaghan E.L."/>
            <person name="Mun J.H."/>
            <person name="Najar F.Z."/>
            <person name="Nicholson C."/>
            <person name="Noirot C."/>
            <person name="O'Bleness M."/>
            <person name="Paule C.R."/>
            <person name="Poulain J."/>
            <person name="Prion F."/>
            <person name="Qin B."/>
            <person name="Qu C."/>
            <person name="Retzel E.F."/>
            <person name="Riddle C."/>
            <person name="Sallet E."/>
            <person name="Samain S."/>
            <person name="Samson N."/>
            <person name="Sanders I."/>
            <person name="Saurat O."/>
            <person name="Scarpelli C."/>
            <person name="Schiex T."/>
            <person name="Segurens B."/>
            <person name="Severin A.J."/>
            <person name="Sherrier D.J."/>
            <person name="Shi R."/>
            <person name="Sims S."/>
            <person name="Singer S.R."/>
            <person name="Sinharoy S."/>
            <person name="Sterck L."/>
            <person name="Viollet A."/>
            <person name="Wang B.B."/>
            <person name="Wang K."/>
            <person name="Wang M."/>
            <person name="Wang X."/>
            <person name="Warfsmann J."/>
            <person name="Weissenbach J."/>
            <person name="White D.D."/>
            <person name="White J.D."/>
            <person name="Wiley G.B."/>
            <person name="Wincker P."/>
            <person name="Xing Y."/>
            <person name="Yang L."/>
            <person name="Yao Z."/>
            <person name="Ying F."/>
            <person name="Zhai J."/>
            <person name="Zhou L."/>
            <person name="Zuber A."/>
            <person name="Denarie J."/>
            <person name="Dixon R.A."/>
            <person name="May G.D."/>
            <person name="Schwartz D.C."/>
            <person name="Rogers J."/>
            <person name="Quetier F."/>
            <person name="Town C.D."/>
            <person name="Roe B.A."/>
        </authorList>
    </citation>
    <scope>NUCLEOTIDE SEQUENCE [LARGE SCALE GENOMIC DNA]</scope>
    <source>
        <strain evidence="3">A17</strain>
        <strain evidence="4 5">cv. Jemalong A17</strain>
    </source>
</reference>
<evidence type="ECO:0000313" key="3">
    <source>
        <dbReference type="EMBL" id="KEH15744.1"/>
    </source>
</evidence>
<dbReference type="EMBL" id="KL403319">
    <property type="protein sequence ID" value="KEH15744.1"/>
    <property type="molecule type" value="Genomic_DNA"/>
</dbReference>
<feature type="region of interest" description="Disordered" evidence="2">
    <location>
        <begin position="61"/>
        <end position="104"/>
    </location>
</feature>
<evidence type="ECO:0000256" key="1">
    <source>
        <dbReference type="SAM" id="Coils"/>
    </source>
</evidence>
<keyword evidence="5" id="KW-1185">Reference proteome</keyword>
<keyword evidence="1" id="KW-0175">Coiled coil</keyword>
<feature type="compositionally biased region" description="Polar residues" evidence="2">
    <location>
        <begin position="80"/>
        <end position="99"/>
    </location>
</feature>
<accession>A0A072TDW9</accession>
<reference evidence="3 5" key="2">
    <citation type="journal article" date="2014" name="BMC Genomics">
        <title>An improved genome release (version Mt4.0) for the model legume Medicago truncatula.</title>
        <authorList>
            <person name="Tang H."/>
            <person name="Krishnakumar V."/>
            <person name="Bidwell S."/>
            <person name="Rosen B."/>
            <person name="Chan A."/>
            <person name="Zhou S."/>
            <person name="Gentzbittel L."/>
            <person name="Childs K.L."/>
            <person name="Yandell M."/>
            <person name="Gundlach H."/>
            <person name="Mayer K.F."/>
            <person name="Schwartz D.C."/>
            <person name="Town C.D."/>
        </authorList>
    </citation>
    <scope>GENOME REANNOTATION</scope>
    <source>
        <strain evidence="3">A17</strain>
        <strain evidence="4 5">cv. Jemalong A17</strain>
    </source>
</reference>
<dbReference type="EnsemblPlants" id="KEH15744">
    <property type="protein sequence ID" value="KEH15744"/>
    <property type="gene ID" value="MTR_0595s0020"/>
</dbReference>
<organism evidence="3 5">
    <name type="scientific">Medicago truncatula</name>
    <name type="common">Barrel medic</name>
    <name type="synonym">Medicago tribuloides</name>
    <dbReference type="NCBI Taxonomy" id="3880"/>
    <lineage>
        <taxon>Eukaryota</taxon>
        <taxon>Viridiplantae</taxon>
        <taxon>Streptophyta</taxon>
        <taxon>Embryophyta</taxon>
        <taxon>Tracheophyta</taxon>
        <taxon>Spermatophyta</taxon>
        <taxon>Magnoliopsida</taxon>
        <taxon>eudicotyledons</taxon>
        <taxon>Gunneridae</taxon>
        <taxon>Pentapetalae</taxon>
        <taxon>rosids</taxon>
        <taxon>fabids</taxon>
        <taxon>Fabales</taxon>
        <taxon>Fabaceae</taxon>
        <taxon>Papilionoideae</taxon>
        <taxon>50 kb inversion clade</taxon>
        <taxon>NPAAA clade</taxon>
        <taxon>Hologalegina</taxon>
        <taxon>IRL clade</taxon>
        <taxon>Trifolieae</taxon>
        <taxon>Medicago</taxon>
    </lineage>
</organism>
<protein>
    <submittedName>
        <fullName evidence="3 4">Uncharacterized protein</fullName>
    </submittedName>
</protein>
<evidence type="ECO:0000313" key="5">
    <source>
        <dbReference type="Proteomes" id="UP000002051"/>
    </source>
</evidence>
<dbReference type="Proteomes" id="UP000002051">
    <property type="component" value="Unassembled WGS sequence"/>
</dbReference>
<dbReference type="AlphaFoldDB" id="A0A072TDW9"/>
<proteinExistence type="predicted"/>
<feature type="coiled-coil region" evidence="1">
    <location>
        <begin position="1"/>
        <end position="56"/>
    </location>
</feature>
<name>A0A072TDW9_MEDTR</name>
<dbReference type="HOGENOM" id="CLU_1211370_0_0_1"/>
<evidence type="ECO:0000256" key="2">
    <source>
        <dbReference type="SAM" id="MobiDB-lite"/>
    </source>
</evidence>
<reference evidence="4" key="3">
    <citation type="submission" date="2015-06" db="UniProtKB">
        <authorList>
            <consortium name="EnsemblPlants"/>
        </authorList>
    </citation>
    <scope>IDENTIFICATION</scope>
    <source>
        <strain evidence="4">cv. Jemalong A17</strain>
    </source>
</reference>